<feature type="domain" description="KAP NTPase" evidence="3">
    <location>
        <begin position="380"/>
        <end position="913"/>
    </location>
</feature>
<evidence type="ECO:0000313" key="4">
    <source>
        <dbReference type="EMBL" id="OXM65209.1"/>
    </source>
</evidence>
<name>A0A229T376_9PSEU</name>
<dbReference type="InterPro" id="IPR011646">
    <property type="entry name" value="KAP_P-loop"/>
</dbReference>
<feature type="transmembrane region" description="Helical" evidence="2">
    <location>
        <begin position="566"/>
        <end position="590"/>
    </location>
</feature>
<comment type="caution">
    <text evidence="4">The sequence shown here is derived from an EMBL/GenBank/DDBJ whole genome shotgun (WGS) entry which is preliminary data.</text>
</comment>
<dbReference type="OrthoDB" id="88903at2"/>
<organism evidence="4 5">
    <name type="scientific">Amycolatopsis vastitatis</name>
    <dbReference type="NCBI Taxonomy" id="1905142"/>
    <lineage>
        <taxon>Bacteria</taxon>
        <taxon>Bacillati</taxon>
        <taxon>Actinomycetota</taxon>
        <taxon>Actinomycetes</taxon>
        <taxon>Pseudonocardiales</taxon>
        <taxon>Pseudonocardiaceae</taxon>
        <taxon>Amycolatopsis</taxon>
    </lineage>
</organism>
<dbReference type="RefSeq" id="WP_093949614.1">
    <property type="nucleotide sequence ID" value="NZ_NMUL01000023.1"/>
</dbReference>
<dbReference type="PANTHER" id="PTHR22674">
    <property type="entry name" value="NTPASE, KAP FAMILY P-LOOP DOMAIN-CONTAINING 1"/>
    <property type="match status" value="1"/>
</dbReference>
<keyword evidence="5" id="KW-1185">Reference proteome</keyword>
<reference evidence="5" key="1">
    <citation type="submission" date="2017-07" db="EMBL/GenBank/DDBJ databases">
        <title>Comparative genome mining reveals phylogenetic distribution patterns of secondary metabolites in Amycolatopsis.</title>
        <authorList>
            <person name="Adamek M."/>
            <person name="Alanjary M."/>
            <person name="Sales-Ortells H."/>
            <person name="Goodfellow M."/>
            <person name="Bull A.T."/>
            <person name="Kalinowski J."/>
            <person name="Ziemert N."/>
        </authorList>
    </citation>
    <scope>NUCLEOTIDE SEQUENCE [LARGE SCALE GENOMIC DNA]</scope>
    <source>
        <strain evidence="5">H5</strain>
    </source>
</reference>
<dbReference type="InterPro" id="IPR027417">
    <property type="entry name" value="P-loop_NTPase"/>
</dbReference>
<evidence type="ECO:0000256" key="1">
    <source>
        <dbReference type="SAM" id="MobiDB-lite"/>
    </source>
</evidence>
<dbReference type="PANTHER" id="PTHR22674:SF6">
    <property type="entry name" value="NTPASE KAP FAMILY P-LOOP DOMAIN-CONTAINING PROTEIN 1"/>
    <property type="match status" value="1"/>
</dbReference>
<dbReference type="InterPro" id="IPR052754">
    <property type="entry name" value="NTPase_KAP_P-loop"/>
</dbReference>
<accession>A0A229T376</accession>
<keyword evidence="2" id="KW-0472">Membrane</keyword>
<protein>
    <recommendedName>
        <fullName evidence="3">KAP NTPase domain-containing protein</fullName>
    </recommendedName>
</protein>
<evidence type="ECO:0000259" key="3">
    <source>
        <dbReference type="Pfam" id="PF07693"/>
    </source>
</evidence>
<evidence type="ECO:0000313" key="5">
    <source>
        <dbReference type="Proteomes" id="UP000215199"/>
    </source>
</evidence>
<dbReference type="Proteomes" id="UP000215199">
    <property type="component" value="Unassembled WGS sequence"/>
</dbReference>
<feature type="transmembrane region" description="Helical" evidence="2">
    <location>
        <begin position="596"/>
        <end position="618"/>
    </location>
</feature>
<dbReference type="Pfam" id="PF07693">
    <property type="entry name" value="KAP_NTPase"/>
    <property type="match status" value="1"/>
</dbReference>
<keyword evidence="2" id="KW-0812">Transmembrane</keyword>
<sequence length="1027" mass="114637">MARIYLTWGEDHPLIMSAVHVLTETFRSYEIVPKSPPEGQRKDFFRDITVVVAFFSAPLDIPSTPDQKVHDEVAAALSEDVPVVPVLVDRTPIPSELPPQLAALSNILFGNLRKGHLEEDIAEIIEGIERWMSPKALAAARVSENKIAEVRALHVATSSDELLIDGLHRHHLQILVGRRGSGLRASALATLTSLTNDIYRISSPSLEALEQMQFQLNSRSGLLAEITRGAMHATAPDLLYKLANLLTTIDTYLVIILFGRPQDVDNLPTEFVVQHTAAPSREVFDRHFRHLVANDSDDVRIRALAHRNKPEVQTELDEAMPDKAATLAAQIVKQAQGGDRPAREMIDPDGSELPLPARGPRDARINRDYWTTDDTLGHRSYAEAIAAFVRHADTRPPLTIGISGAWGAGKTSLMRMVQELLDPPADKERWTRQQIKFSRGSRDVLLDRVSPRVDEAAPRRITVGELFRRVRRWTRADEVELRDLDVTAPDSPTLSEADWRPTVWFNPWMYQNGEQVWAGLAHEIITQITGRMARGDRERFWLELNLRRVDRQAVRRRVYRALWERLLPLLAGFAALALLLGTALLTSWLLPVAREVLRSLAGAIAPLGTLGILGSFALRVKKFLHEDAASQFRSLVSEPSLPAAARKFSADQTQGALDTLLPDPDYRTRLGFLHLVQTDMRHALDLVATPSRPLVVFVDDLDRCSPGTVCQVIEAVNLFLAGEFPNCIFLLAVEPSVIAAHIESTYKDLADNLRQSASVDRHSPLGWRFLEKIVQLPMNLPSQADRSPSTYLKSLFASGSIDRAPLTAKENIFSKGGQTKEVSEVVHSAEKIDKIAAAIRDHQPTIEQLPQLRHLVQYEVLGDVGAKLQPETVQAALRVFSELYSDADAYEPIVAAMDDAKIRNPREIKRFVNLYRFYTFIGHRTNLSTDATATPETTAKIVTLTLRWPHLRNTLRALSPDETRTVLEVLEQSARADSGDLTGWYQALQECGLAEEGTREPNRSSTNALRRFLATDPPIAEAAHRFA</sequence>
<dbReference type="AlphaFoldDB" id="A0A229T376"/>
<dbReference type="Gene3D" id="3.40.50.300">
    <property type="entry name" value="P-loop containing nucleotide triphosphate hydrolases"/>
    <property type="match status" value="1"/>
</dbReference>
<evidence type="ECO:0000256" key="2">
    <source>
        <dbReference type="SAM" id="Phobius"/>
    </source>
</evidence>
<feature type="region of interest" description="Disordered" evidence="1">
    <location>
        <begin position="334"/>
        <end position="360"/>
    </location>
</feature>
<dbReference type="SUPFAM" id="SSF52540">
    <property type="entry name" value="P-loop containing nucleoside triphosphate hydrolases"/>
    <property type="match status" value="1"/>
</dbReference>
<dbReference type="EMBL" id="NMUL01000023">
    <property type="protein sequence ID" value="OXM65209.1"/>
    <property type="molecule type" value="Genomic_DNA"/>
</dbReference>
<proteinExistence type="predicted"/>
<gene>
    <name evidence="4" type="ORF">CF165_22945</name>
</gene>
<keyword evidence="2" id="KW-1133">Transmembrane helix</keyword>